<gene>
    <name evidence="1" type="ORF">BV22DRAFT_1104149</name>
</gene>
<organism evidence="1 2">
    <name type="scientific">Leucogyrophana mollusca</name>
    <dbReference type="NCBI Taxonomy" id="85980"/>
    <lineage>
        <taxon>Eukaryota</taxon>
        <taxon>Fungi</taxon>
        <taxon>Dikarya</taxon>
        <taxon>Basidiomycota</taxon>
        <taxon>Agaricomycotina</taxon>
        <taxon>Agaricomycetes</taxon>
        <taxon>Agaricomycetidae</taxon>
        <taxon>Boletales</taxon>
        <taxon>Boletales incertae sedis</taxon>
        <taxon>Leucogyrophana</taxon>
    </lineage>
</organism>
<evidence type="ECO:0000313" key="1">
    <source>
        <dbReference type="EMBL" id="KAH7926622.1"/>
    </source>
</evidence>
<keyword evidence="2" id="KW-1185">Reference proteome</keyword>
<accession>A0ACB8BM28</accession>
<reference evidence="1" key="1">
    <citation type="journal article" date="2021" name="New Phytol.">
        <title>Evolutionary innovations through gain and loss of genes in the ectomycorrhizal Boletales.</title>
        <authorList>
            <person name="Wu G."/>
            <person name="Miyauchi S."/>
            <person name="Morin E."/>
            <person name="Kuo A."/>
            <person name="Drula E."/>
            <person name="Varga T."/>
            <person name="Kohler A."/>
            <person name="Feng B."/>
            <person name="Cao Y."/>
            <person name="Lipzen A."/>
            <person name="Daum C."/>
            <person name="Hundley H."/>
            <person name="Pangilinan J."/>
            <person name="Johnson J."/>
            <person name="Barry K."/>
            <person name="LaButti K."/>
            <person name="Ng V."/>
            <person name="Ahrendt S."/>
            <person name="Min B."/>
            <person name="Choi I.G."/>
            <person name="Park H."/>
            <person name="Plett J.M."/>
            <person name="Magnuson J."/>
            <person name="Spatafora J.W."/>
            <person name="Nagy L.G."/>
            <person name="Henrissat B."/>
            <person name="Grigoriev I.V."/>
            <person name="Yang Z.L."/>
            <person name="Xu J."/>
            <person name="Martin F.M."/>
        </authorList>
    </citation>
    <scope>NUCLEOTIDE SEQUENCE</scope>
    <source>
        <strain evidence="1">KUC20120723A-06</strain>
    </source>
</reference>
<name>A0ACB8BM28_9AGAM</name>
<evidence type="ECO:0000313" key="2">
    <source>
        <dbReference type="Proteomes" id="UP000790709"/>
    </source>
</evidence>
<protein>
    <submittedName>
        <fullName evidence="1">Uncharacterized protein</fullName>
    </submittedName>
</protein>
<dbReference type="EMBL" id="MU266379">
    <property type="protein sequence ID" value="KAH7926622.1"/>
    <property type="molecule type" value="Genomic_DNA"/>
</dbReference>
<comment type="caution">
    <text evidence="1">The sequence shown here is derived from an EMBL/GenBank/DDBJ whole genome shotgun (WGS) entry which is preliminary data.</text>
</comment>
<dbReference type="Proteomes" id="UP000790709">
    <property type="component" value="Unassembled WGS sequence"/>
</dbReference>
<proteinExistence type="predicted"/>
<sequence length="243" mass="26154">MDPSAPQTVAKGVVITCKSVFPTVCGATAGLYGVFKGRAPGPLLVFSALNSGIAAATFLSIREYVVGPALTLTHPGKQYQARRRRLGGLPASLDEPSLTWFDLRTTNLLDSTISGAFAGGILNAWKRGRSGLVPGITTGAVMCAVLQWTFNEFDILRINYALRARATSTSAAPALPINVVAPQLPKPVVAQPSESQPLLDRILSKLGHKMSDEEYLKRMKAQRTAHLRRIEELEQELGDSNKS</sequence>